<dbReference type="Pfam" id="PF13499">
    <property type="entry name" value="EF-hand_7"/>
    <property type="match status" value="2"/>
</dbReference>
<dbReference type="PANTHER" id="PTHR45942">
    <property type="entry name" value="PROTEIN PHOSPATASE 3 REGULATORY SUBUNIT B ALPHA ISOFORM TYPE 1"/>
    <property type="match status" value="1"/>
</dbReference>
<reference evidence="7" key="1">
    <citation type="submission" date="2020-03" db="EMBL/GenBank/DDBJ databases">
        <authorList>
            <person name="Weist P."/>
        </authorList>
    </citation>
    <scope>NUCLEOTIDE SEQUENCE</scope>
</reference>
<dbReference type="SMART" id="SM00054">
    <property type="entry name" value="EFh"/>
    <property type="match status" value="4"/>
</dbReference>
<dbReference type="Proteomes" id="UP001153269">
    <property type="component" value="Unassembled WGS sequence"/>
</dbReference>
<feature type="region of interest" description="Disordered" evidence="5">
    <location>
        <begin position="607"/>
        <end position="644"/>
    </location>
</feature>
<feature type="compositionally biased region" description="Acidic residues" evidence="5">
    <location>
        <begin position="72"/>
        <end position="85"/>
    </location>
</feature>
<organism evidence="7 8">
    <name type="scientific">Pleuronectes platessa</name>
    <name type="common">European plaice</name>
    <dbReference type="NCBI Taxonomy" id="8262"/>
    <lineage>
        <taxon>Eukaryota</taxon>
        <taxon>Metazoa</taxon>
        <taxon>Chordata</taxon>
        <taxon>Craniata</taxon>
        <taxon>Vertebrata</taxon>
        <taxon>Euteleostomi</taxon>
        <taxon>Actinopterygii</taxon>
        <taxon>Neopterygii</taxon>
        <taxon>Teleostei</taxon>
        <taxon>Neoteleostei</taxon>
        <taxon>Acanthomorphata</taxon>
        <taxon>Carangaria</taxon>
        <taxon>Pleuronectiformes</taxon>
        <taxon>Pleuronectoidei</taxon>
        <taxon>Pleuronectidae</taxon>
        <taxon>Pleuronectes</taxon>
    </lineage>
</organism>
<feature type="coiled-coil region" evidence="4">
    <location>
        <begin position="237"/>
        <end position="312"/>
    </location>
</feature>
<protein>
    <recommendedName>
        <fullName evidence="6">EF-hand domain-containing protein</fullName>
    </recommendedName>
</protein>
<evidence type="ECO:0000256" key="4">
    <source>
        <dbReference type="SAM" id="Coils"/>
    </source>
</evidence>
<evidence type="ECO:0000256" key="5">
    <source>
        <dbReference type="SAM" id="MobiDB-lite"/>
    </source>
</evidence>
<feature type="domain" description="EF-hand" evidence="6">
    <location>
        <begin position="38"/>
        <end position="73"/>
    </location>
</feature>
<name>A0A9N7YGQ4_PLEPL</name>
<feature type="domain" description="EF-hand" evidence="6">
    <location>
        <begin position="113"/>
        <end position="148"/>
    </location>
</feature>
<feature type="compositionally biased region" description="Acidic residues" evidence="5">
    <location>
        <begin position="554"/>
        <end position="563"/>
    </location>
</feature>
<evidence type="ECO:0000256" key="2">
    <source>
        <dbReference type="ARBA" id="ARBA00022737"/>
    </source>
</evidence>
<evidence type="ECO:0000313" key="7">
    <source>
        <dbReference type="EMBL" id="CAB1423604.1"/>
    </source>
</evidence>
<keyword evidence="4" id="KW-0175">Coiled coil</keyword>
<keyword evidence="3" id="KW-0106">Calcium</keyword>
<keyword evidence="8" id="KW-1185">Reference proteome</keyword>
<dbReference type="GO" id="GO:0005509">
    <property type="term" value="F:calcium ion binding"/>
    <property type="evidence" value="ECO:0007669"/>
    <property type="project" value="InterPro"/>
</dbReference>
<evidence type="ECO:0000256" key="1">
    <source>
        <dbReference type="ARBA" id="ARBA00022723"/>
    </source>
</evidence>
<dbReference type="InterPro" id="IPR002048">
    <property type="entry name" value="EF_hand_dom"/>
</dbReference>
<accession>A0A9N7YGQ4</accession>
<dbReference type="PROSITE" id="PS50222">
    <property type="entry name" value="EF_HAND_2"/>
    <property type="match status" value="3"/>
</dbReference>
<feature type="domain" description="EF-hand" evidence="6">
    <location>
        <begin position="150"/>
        <end position="182"/>
    </location>
</feature>
<sequence>MSEEEKTRLTSLFHAYDVDYSGCIEKDEFFTICQELHVPSQEAENIFTRLDVDKDGTVTLEEFIGGFKERNQEEEEEDDSEEEEEHSPTVETFSNSKEQIISSQPSINGMSAEEHDRLRSLFRAYDVDNSGRIERNEFLTICAELQVSAAEADRIFDKLDVDNDGTVTLQEFISGFHERYGEDMESDEGDVSAAWEHFEERLGEQARFIPRHEQAATLYQNISLTEPRMIPQFETVILNFTKEIKQQNSEMENLALAIKRAQDQASMQLSEMEEEMEQRIHAAERKTREQEKKRGENELNELRRNFETEVCELQCKIQRMQMIEDKYKIITVKDESPALKKKISELTLENQHLKQDLMKSQTKVACLHSEMDTLKTELTDQSINSERDEELMKHFADERDVLESQIDILQTANRKLHDSNDGLRTALERTSRSGNCAEIKERSRSKSICYTSPYALRERFGQRMDEYPLSARRPSCDTLALAMCDPGLKRRDSSECEEDSLPEVYTDSGLSTLRGSHGGYDSEQEVKGQEEEEEEREEKKVEDDNNDSMMGETSDAEPADTQDSESAIGSDSSSVLDWKLPEPVGETFTPAPTTRKALSAISVQKDLGSIDQATGPQRKPSGSCWPEMRPWESPASCCDSARTNSNLTPAQLWEWIFRSRH</sequence>
<feature type="compositionally biased region" description="Polar residues" evidence="5">
    <location>
        <begin position="89"/>
        <end position="109"/>
    </location>
</feature>
<dbReference type="Gene3D" id="1.10.238.10">
    <property type="entry name" value="EF-hand"/>
    <property type="match status" value="2"/>
</dbReference>
<comment type="caution">
    <text evidence="7">The sequence shown here is derived from an EMBL/GenBank/DDBJ whole genome shotgun (WGS) entry which is preliminary data.</text>
</comment>
<dbReference type="AlphaFoldDB" id="A0A9N7YGQ4"/>
<dbReference type="PROSITE" id="PS00018">
    <property type="entry name" value="EF_HAND_1"/>
    <property type="match status" value="3"/>
</dbReference>
<keyword evidence="2" id="KW-0677">Repeat</keyword>
<feature type="compositionally biased region" description="Low complexity" evidence="5">
    <location>
        <begin position="564"/>
        <end position="574"/>
    </location>
</feature>
<evidence type="ECO:0000256" key="3">
    <source>
        <dbReference type="ARBA" id="ARBA00022837"/>
    </source>
</evidence>
<dbReference type="InterPro" id="IPR011992">
    <property type="entry name" value="EF-hand-dom_pair"/>
</dbReference>
<dbReference type="EMBL" id="CADEAL010000668">
    <property type="protein sequence ID" value="CAB1423604.1"/>
    <property type="molecule type" value="Genomic_DNA"/>
</dbReference>
<proteinExistence type="predicted"/>
<evidence type="ECO:0000259" key="6">
    <source>
        <dbReference type="PROSITE" id="PS50222"/>
    </source>
</evidence>
<feature type="region of interest" description="Disordered" evidence="5">
    <location>
        <begin position="489"/>
        <end position="595"/>
    </location>
</feature>
<feature type="region of interest" description="Disordered" evidence="5">
    <location>
        <begin position="65"/>
        <end position="110"/>
    </location>
</feature>
<keyword evidence="1" id="KW-0479">Metal-binding</keyword>
<dbReference type="CDD" id="cd00051">
    <property type="entry name" value="EFh"/>
    <property type="match status" value="2"/>
</dbReference>
<gene>
    <name evidence="7" type="ORF">PLEPLA_LOCUS11524</name>
</gene>
<dbReference type="SUPFAM" id="SSF47473">
    <property type="entry name" value="EF-hand"/>
    <property type="match status" value="1"/>
</dbReference>
<evidence type="ECO:0000313" key="8">
    <source>
        <dbReference type="Proteomes" id="UP001153269"/>
    </source>
</evidence>
<dbReference type="InterPro" id="IPR018247">
    <property type="entry name" value="EF_Hand_1_Ca_BS"/>
</dbReference>